<keyword evidence="7" id="KW-1015">Disulfide bond</keyword>
<dbReference type="STRING" id="1619036.US58_C0044G0003"/>
<evidence type="ECO:0000256" key="6">
    <source>
        <dbReference type="ARBA" id="ARBA00022884"/>
    </source>
</evidence>
<accession>A0A0G0HKA7</accession>
<feature type="site" description="Interaction with tRNA" evidence="9">
    <location>
        <position position="122"/>
    </location>
</feature>
<dbReference type="EMBL" id="LBTN01000044">
    <property type="protein sequence ID" value="KKQ39010.1"/>
    <property type="molecule type" value="Genomic_DNA"/>
</dbReference>
<dbReference type="Gene3D" id="3.40.50.620">
    <property type="entry name" value="HUPs"/>
    <property type="match status" value="1"/>
</dbReference>
<dbReference type="AlphaFoldDB" id="A0A0G0HKA7"/>
<dbReference type="SUPFAM" id="SSF52402">
    <property type="entry name" value="Adenine nucleotide alpha hydrolases-like"/>
    <property type="match status" value="1"/>
</dbReference>
<feature type="binding site" evidence="9">
    <location>
        <position position="121"/>
    </location>
    <ligand>
        <name>ATP</name>
        <dbReference type="ChEBI" id="CHEBI:30616"/>
    </ligand>
</feature>
<name>A0A0G0HKA7_9BACT</name>
<protein>
    <recommendedName>
        <fullName evidence="9">tRNA-specific 2-thiouridylase MnmA</fullName>
        <ecNumber evidence="9">2.8.1.13</ecNumber>
    </recommendedName>
</protein>
<organism evidence="12 13">
    <name type="scientific">Candidatus Magasanikbacteria bacterium GW2011_GWA2_37_8</name>
    <dbReference type="NCBI Taxonomy" id="1619036"/>
    <lineage>
        <taxon>Bacteria</taxon>
        <taxon>Candidatus Magasanikiibacteriota</taxon>
    </lineage>
</organism>
<feature type="domain" description="tRNA-specific 2-thiouridylase MnmA-like C-terminal" evidence="10">
    <location>
        <begin position="288"/>
        <end position="365"/>
    </location>
</feature>
<dbReference type="GO" id="GO:0002143">
    <property type="term" value="P:tRNA wobble position uridine thiolation"/>
    <property type="evidence" value="ECO:0007669"/>
    <property type="project" value="TreeGrafter"/>
</dbReference>
<dbReference type="PATRIC" id="fig|1619036.3.peg.862"/>
<comment type="function">
    <text evidence="9">Catalyzes the 2-thiolation of uridine at the wobble position (U34) of tRNA, leading to the formation of s(2)U34.</text>
</comment>
<keyword evidence="4 9" id="KW-0547">Nucleotide-binding</keyword>
<evidence type="ECO:0000313" key="12">
    <source>
        <dbReference type="EMBL" id="KKQ39010.1"/>
    </source>
</evidence>
<dbReference type="PANTHER" id="PTHR11933:SF5">
    <property type="entry name" value="MITOCHONDRIAL TRNA-SPECIFIC 2-THIOURIDYLASE 1"/>
    <property type="match status" value="1"/>
</dbReference>
<evidence type="ECO:0000256" key="5">
    <source>
        <dbReference type="ARBA" id="ARBA00022840"/>
    </source>
</evidence>
<feature type="region of interest" description="Interaction with target base in tRNA" evidence="9">
    <location>
        <begin position="92"/>
        <end position="94"/>
    </location>
</feature>
<feature type="site" description="Interaction with tRNA" evidence="9">
    <location>
        <position position="349"/>
    </location>
</feature>
<comment type="subcellular location">
    <subcellularLocation>
        <location evidence="9">Cytoplasm</location>
    </subcellularLocation>
</comment>
<dbReference type="GO" id="GO:0005524">
    <property type="term" value="F:ATP binding"/>
    <property type="evidence" value="ECO:0007669"/>
    <property type="project" value="UniProtKB-KW"/>
</dbReference>
<evidence type="ECO:0000313" key="13">
    <source>
        <dbReference type="Proteomes" id="UP000034333"/>
    </source>
</evidence>
<dbReference type="Proteomes" id="UP000034333">
    <property type="component" value="Unassembled WGS sequence"/>
</dbReference>
<comment type="similarity">
    <text evidence="9">Belongs to the MnmA/TRMU family.</text>
</comment>
<dbReference type="FunFam" id="2.30.30.280:FF:000001">
    <property type="entry name" value="tRNA-specific 2-thiouridylase MnmA"/>
    <property type="match status" value="1"/>
</dbReference>
<keyword evidence="9" id="KW-0963">Cytoplasm</keyword>
<dbReference type="GO" id="GO:0103016">
    <property type="term" value="F:tRNA-uridine 2-sulfurtransferase activity"/>
    <property type="evidence" value="ECO:0007669"/>
    <property type="project" value="UniProtKB-EC"/>
</dbReference>
<proteinExistence type="inferred from homology"/>
<dbReference type="HAMAP" id="MF_00144">
    <property type="entry name" value="tRNA_thiouridyl_MnmA"/>
    <property type="match status" value="1"/>
</dbReference>
<reference evidence="12 13" key="1">
    <citation type="journal article" date="2015" name="Nature">
        <title>rRNA introns, odd ribosomes, and small enigmatic genomes across a large radiation of phyla.</title>
        <authorList>
            <person name="Brown C.T."/>
            <person name="Hug L.A."/>
            <person name="Thomas B.C."/>
            <person name="Sharon I."/>
            <person name="Castelle C.J."/>
            <person name="Singh A."/>
            <person name="Wilkins M.J."/>
            <person name="Williams K.H."/>
            <person name="Banfield J.F."/>
        </authorList>
    </citation>
    <scope>NUCLEOTIDE SEQUENCE [LARGE SCALE GENOMIC DNA]</scope>
</reference>
<dbReference type="Pfam" id="PF20258">
    <property type="entry name" value="tRNA_Me_trans_C"/>
    <property type="match status" value="1"/>
</dbReference>
<evidence type="ECO:0000259" key="10">
    <source>
        <dbReference type="Pfam" id="PF20258"/>
    </source>
</evidence>
<feature type="active site" description="Cysteine persulfide intermediate" evidence="9">
    <location>
        <position position="208"/>
    </location>
</feature>
<dbReference type="InterPro" id="IPR014729">
    <property type="entry name" value="Rossmann-like_a/b/a_fold"/>
</dbReference>
<keyword evidence="5 9" id="KW-0067">ATP-binding</keyword>
<keyword evidence="3 9" id="KW-0819">tRNA processing</keyword>
<sequence length="366" mass="41190">MSGGVDSSVAAALLIEAGYDVTGMFAVNYEDKEQGIKNKEKIYSCWLPDYQDALRVAAKIGIPLIRLDFVKEYKKFVLDYMYKEYSTGRTPNPDVMCNKFVKFGFWLKAAEKLGFDKIATGHYATVRRNKEKGIRNNENVKKLLLTPYSLLLSKDTNKDQTYFLHQLNQKQLGKVLFPIGDYTKDEVRKLAKKFNLPTANKEESMGICFVGEVNMKDFLKGKVKAKAGVIVDVNGTIVGKHTGLPFYTIGERGLGLSGSGRPYFVIGKNIKKNQLVVGFDDDPALFKKEVTVKNVNWIGQTPKFPLKCQVRMRHRQELQNCVVKKIRSKEQGIINVVFTKPQRAVTPGQFAVFYLKGECLGGGVVK</sequence>
<keyword evidence="1 9" id="KW-0820">tRNA-binding</keyword>
<comment type="caution">
    <text evidence="12">The sequence shown here is derived from an EMBL/GenBank/DDBJ whole genome shotgun (WGS) entry which is preliminary data.</text>
</comment>
<evidence type="ECO:0000256" key="2">
    <source>
        <dbReference type="ARBA" id="ARBA00022679"/>
    </source>
</evidence>
<dbReference type="Pfam" id="PF20259">
    <property type="entry name" value="tRNA_Me_trans_M"/>
    <property type="match status" value="1"/>
</dbReference>
<dbReference type="EC" id="2.8.1.13" evidence="9"/>
<dbReference type="Pfam" id="PF03054">
    <property type="entry name" value="tRNA_Me_trans"/>
    <property type="match status" value="1"/>
</dbReference>
<comment type="caution">
    <text evidence="9">Lacks conserved residue(s) required for the propagation of feature annotation.</text>
</comment>
<feature type="domain" description="tRNA-specific 2-thiouridylase MnmA-like central" evidence="11">
    <location>
        <begin position="216"/>
        <end position="278"/>
    </location>
</feature>
<evidence type="ECO:0000256" key="4">
    <source>
        <dbReference type="ARBA" id="ARBA00022741"/>
    </source>
</evidence>
<keyword evidence="6 9" id="KW-0694">RNA-binding</keyword>
<dbReference type="GO" id="GO:0005737">
    <property type="term" value="C:cytoplasm"/>
    <property type="evidence" value="ECO:0007669"/>
    <property type="project" value="UniProtKB-SubCell"/>
</dbReference>
<dbReference type="NCBIfam" id="NF001138">
    <property type="entry name" value="PRK00143.1"/>
    <property type="match status" value="1"/>
</dbReference>
<comment type="catalytic activity">
    <reaction evidence="8 9">
        <text>S-sulfanyl-L-cysteinyl-[protein] + uridine(34) in tRNA + AH2 + ATP = 2-thiouridine(34) in tRNA + L-cysteinyl-[protein] + A + AMP + diphosphate + H(+)</text>
        <dbReference type="Rhea" id="RHEA:47032"/>
        <dbReference type="Rhea" id="RHEA-COMP:10131"/>
        <dbReference type="Rhea" id="RHEA-COMP:11726"/>
        <dbReference type="Rhea" id="RHEA-COMP:11727"/>
        <dbReference type="Rhea" id="RHEA-COMP:11728"/>
        <dbReference type="ChEBI" id="CHEBI:13193"/>
        <dbReference type="ChEBI" id="CHEBI:15378"/>
        <dbReference type="ChEBI" id="CHEBI:17499"/>
        <dbReference type="ChEBI" id="CHEBI:29950"/>
        <dbReference type="ChEBI" id="CHEBI:30616"/>
        <dbReference type="ChEBI" id="CHEBI:33019"/>
        <dbReference type="ChEBI" id="CHEBI:61963"/>
        <dbReference type="ChEBI" id="CHEBI:65315"/>
        <dbReference type="ChEBI" id="CHEBI:87170"/>
        <dbReference type="ChEBI" id="CHEBI:456215"/>
        <dbReference type="EC" id="2.8.1.13"/>
    </reaction>
</comment>
<keyword evidence="2 9" id="KW-0808">Transferase</keyword>
<dbReference type="InterPro" id="IPR023382">
    <property type="entry name" value="MnmA-like_central_sf"/>
</dbReference>
<evidence type="ECO:0000256" key="3">
    <source>
        <dbReference type="ARBA" id="ARBA00022694"/>
    </source>
</evidence>
<evidence type="ECO:0000259" key="11">
    <source>
        <dbReference type="Pfam" id="PF20259"/>
    </source>
</evidence>
<dbReference type="PANTHER" id="PTHR11933">
    <property type="entry name" value="TRNA 5-METHYLAMINOMETHYL-2-THIOURIDYLATE -METHYLTRANSFERASE"/>
    <property type="match status" value="1"/>
</dbReference>
<evidence type="ECO:0000256" key="1">
    <source>
        <dbReference type="ARBA" id="ARBA00022555"/>
    </source>
</evidence>
<evidence type="ECO:0000256" key="8">
    <source>
        <dbReference type="ARBA" id="ARBA00051542"/>
    </source>
</evidence>
<feature type="active site" description="Nucleophile" evidence="9">
    <location>
        <position position="97"/>
    </location>
</feature>
<evidence type="ECO:0000256" key="7">
    <source>
        <dbReference type="ARBA" id="ARBA00023157"/>
    </source>
</evidence>
<dbReference type="GO" id="GO:0000049">
    <property type="term" value="F:tRNA binding"/>
    <property type="evidence" value="ECO:0007669"/>
    <property type="project" value="UniProtKB-KW"/>
</dbReference>
<dbReference type="Gene3D" id="2.30.30.280">
    <property type="entry name" value="Adenine nucleotide alpha hydrolases-like domains"/>
    <property type="match status" value="1"/>
</dbReference>
<dbReference type="NCBIfam" id="TIGR00420">
    <property type="entry name" value="trmU"/>
    <property type="match status" value="1"/>
</dbReference>
<dbReference type="InterPro" id="IPR046885">
    <property type="entry name" value="MnmA-like_C"/>
</dbReference>
<dbReference type="CDD" id="cd01998">
    <property type="entry name" value="MnmA_TRMU-like"/>
    <property type="match status" value="1"/>
</dbReference>
<evidence type="ECO:0000256" key="9">
    <source>
        <dbReference type="HAMAP-Rule" id="MF_00144"/>
    </source>
</evidence>
<dbReference type="Gene3D" id="2.40.30.10">
    <property type="entry name" value="Translation factors"/>
    <property type="match status" value="1"/>
</dbReference>
<dbReference type="InterPro" id="IPR004506">
    <property type="entry name" value="MnmA-like"/>
</dbReference>
<feature type="region of interest" description="Interaction with tRNA" evidence="9">
    <location>
        <begin position="158"/>
        <end position="160"/>
    </location>
</feature>
<gene>
    <name evidence="9" type="primary">mnmA</name>
    <name evidence="12" type="ORF">US58_C0044G0003</name>
</gene>
<dbReference type="InterPro" id="IPR046884">
    <property type="entry name" value="MnmA-like_central"/>
</dbReference>